<dbReference type="KEGG" id="samy:DB32_003458"/>
<proteinExistence type="predicted"/>
<dbReference type="EMBL" id="CP011125">
    <property type="protein sequence ID" value="AKF06309.1"/>
    <property type="molecule type" value="Genomic_DNA"/>
</dbReference>
<evidence type="ECO:0000313" key="2">
    <source>
        <dbReference type="EMBL" id="AKF06309.1"/>
    </source>
</evidence>
<dbReference type="STRING" id="927083.DB32_003458"/>
<accession>A0A0F6SF46</accession>
<protein>
    <submittedName>
        <fullName evidence="2">Uncharacterized protein</fullName>
    </submittedName>
</protein>
<sequence>MIRLAIAYNKMHDNGLLERLPEPLRGDAVPRQIAEHEAALGGRRGAGAMESGAVGEAQRIYARTERLLVRVRHAVLAAYDDPDDPRIDAMGALGVGANQSENQGRLENLAATLADPVARGEIALVPDLLPAALGEHAAAHKAINKTKGGTTADRQTGAKTLDEERADTREMLKRVKGFLISQLGEESLGQYGFGLPAPATRPRLKKSEPTPAT</sequence>
<reference evidence="2" key="1">
    <citation type="submission" date="2015-03" db="EMBL/GenBank/DDBJ databases">
        <title>Genome assembly of Sandaracinus amylolyticus DSM 53668.</title>
        <authorList>
            <person name="Sharma G."/>
            <person name="Subramanian S."/>
        </authorList>
    </citation>
    <scope>NUCLEOTIDE SEQUENCE [LARGE SCALE GENOMIC DNA]</scope>
    <source>
        <strain evidence="2">DSM 53668</strain>
    </source>
</reference>
<evidence type="ECO:0000313" key="3">
    <source>
        <dbReference type="Proteomes" id="UP000034883"/>
    </source>
</evidence>
<dbReference type="AlphaFoldDB" id="A0A0F6SF46"/>
<name>A0A0F6SF46_9BACT</name>
<dbReference type="Proteomes" id="UP000034883">
    <property type="component" value="Chromosome"/>
</dbReference>
<gene>
    <name evidence="2" type="ORF">DB32_003458</name>
</gene>
<keyword evidence="3" id="KW-1185">Reference proteome</keyword>
<feature type="region of interest" description="Disordered" evidence="1">
    <location>
        <begin position="194"/>
        <end position="213"/>
    </location>
</feature>
<organism evidence="2 3">
    <name type="scientific">Sandaracinus amylolyticus</name>
    <dbReference type="NCBI Taxonomy" id="927083"/>
    <lineage>
        <taxon>Bacteria</taxon>
        <taxon>Pseudomonadati</taxon>
        <taxon>Myxococcota</taxon>
        <taxon>Polyangia</taxon>
        <taxon>Polyangiales</taxon>
        <taxon>Sandaracinaceae</taxon>
        <taxon>Sandaracinus</taxon>
    </lineage>
</organism>
<evidence type="ECO:0000256" key="1">
    <source>
        <dbReference type="SAM" id="MobiDB-lite"/>
    </source>
</evidence>